<dbReference type="EMBL" id="NGMS01000002">
    <property type="protein sequence ID" value="OTP25475.1"/>
    <property type="molecule type" value="Genomic_DNA"/>
</dbReference>
<dbReference type="GeneID" id="60998101"/>
<evidence type="ECO:0000313" key="10">
    <source>
        <dbReference type="EMBL" id="OTP25475.1"/>
    </source>
</evidence>
<feature type="domain" description="SD-repeat containing protein B" evidence="7">
    <location>
        <begin position="1313"/>
        <end position="1434"/>
    </location>
</feature>
<dbReference type="InterPro" id="IPR013783">
    <property type="entry name" value="Ig-like_fold"/>
</dbReference>
<dbReference type="RefSeq" id="WP_071866197.1">
    <property type="nucleotide sequence ID" value="NZ_BJWA01000004.1"/>
</dbReference>
<dbReference type="EMBL" id="BJWA01000004">
    <property type="protein sequence ID" value="GEL79771.1"/>
    <property type="molecule type" value="Genomic_DNA"/>
</dbReference>
<dbReference type="PANTHER" id="PTHR36108:SF13">
    <property type="entry name" value="COLOSSIN-B-RELATED"/>
    <property type="match status" value="1"/>
</dbReference>
<protein>
    <recommendedName>
        <fullName evidence="13">Prealbumin-like fold domain-containing protein</fullName>
    </recommendedName>
</protein>
<dbReference type="InterPro" id="IPR033764">
    <property type="entry name" value="Sdr_B"/>
</dbReference>
<comment type="similarity">
    <text evidence="2">Belongs to the serine-aspartate repeat-containing protein (SDr) family.</text>
</comment>
<dbReference type="GO" id="GO:0005576">
    <property type="term" value="C:extracellular region"/>
    <property type="evidence" value="ECO:0007669"/>
    <property type="project" value="UniProtKB-SubCell"/>
</dbReference>
<keyword evidence="6" id="KW-1133">Transmembrane helix</keyword>
<evidence type="ECO:0000256" key="4">
    <source>
        <dbReference type="ARBA" id="ARBA00022729"/>
    </source>
</evidence>
<dbReference type="Pfam" id="PF17210">
    <property type="entry name" value="SdrD_B"/>
    <property type="match status" value="1"/>
</dbReference>
<dbReference type="Proteomes" id="UP000321175">
    <property type="component" value="Unassembled WGS sequence"/>
</dbReference>
<dbReference type="SUPFAM" id="SSF49478">
    <property type="entry name" value="Cna protein B-type domain"/>
    <property type="match status" value="1"/>
</dbReference>
<organism evidence="10 11">
    <name type="scientific">Enterococcus mundtii</name>
    <dbReference type="NCBI Taxonomy" id="53346"/>
    <lineage>
        <taxon>Bacteria</taxon>
        <taxon>Bacillati</taxon>
        <taxon>Bacillota</taxon>
        <taxon>Bacilli</taxon>
        <taxon>Lactobacillales</taxon>
        <taxon>Enterococcaceae</taxon>
        <taxon>Enterococcus</taxon>
    </lineage>
</organism>
<keyword evidence="3" id="KW-0964">Secreted</keyword>
<evidence type="ECO:0000259" key="7">
    <source>
        <dbReference type="Pfam" id="PF17210"/>
    </source>
</evidence>
<dbReference type="PANTHER" id="PTHR36108">
    <property type="entry name" value="COLOSSIN-B-RELATED"/>
    <property type="match status" value="1"/>
</dbReference>
<evidence type="ECO:0000313" key="11">
    <source>
        <dbReference type="Proteomes" id="UP000195024"/>
    </source>
</evidence>
<evidence type="ECO:0000256" key="5">
    <source>
        <dbReference type="SAM" id="MobiDB-lite"/>
    </source>
</evidence>
<dbReference type="Proteomes" id="UP000195024">
    <property type="component" value="Unassembled WGS sequence"/>
</dbReference>
<dbReference type="SUPFAM" id="SSF117074">
    <property type="entry name" value="Hypothetical protein PA1324"/>
    <property type="match status" value="1"/>
</dbReference>
<dbReference type="InterPro" id="IPR041033">
    <property type="entry name" value="SpaA_PFL_dom_1"/>
</dbReference>
<dbReference type="Pfam" id="PF17802">
    <property type="entry name" value="SpaA"/>
    <property type="match status" value="1"/>
</dbReference>
<evidence type="ECO:0000256" key="3">
    <source>
        <dbReference type="ARBA" id="ARBA00022525"/>
    </source>
</evidence>
<proteinExistence type="inferred from homology"/>
<evidence type="ECO:0008006" key="13">
    <source>
        <dbReference type="Google" id="ProtNLM"/>
    </source>
</evidence>
<keyword evidence="12" id="KW-1185">Reference proteome</keyword>
<evidence type="ECO:0000256" key="2">
    <source>
        <dbReference type="ARBA" id="ARBA00007257"/>
    </source>
</evidence>
<name>A0A242KX07_ENTMU</name>
<evidence type="ECO:0000259" key="8">
    <source>
        <dbReference type="Pfam" id="PF17802"/>
    </source>
</evidence>
<evidence type="ECO:0000313" key="9">
    <source>
        <dbReference type="EMBL" id="GEL79771.1"/>
    </source>
</evidence>
<comment type="caution">
    <text evidence="10">The sequence shown here is derived from an EMBL/GenBank/DDBJ whole genome shotgun (WGS) entry which is preliminary data.</text>
</comment>
<keyword evidence="6" id="KW-0472">Membrane</keyword>
<reference evidence="10 11" key="1">
    <citation type="submission" date="2017-05" db="EMBL/GenBank/DDBJ databases">
        <title>The Genome Sequence of Enterococcus mundtii 6B1_DIV0119.</title>
        <authorList>
            <consortium name="The Broad Institute Genomics Platform"/>
            <consortium name="The Broad Institute Genomic Center for Infectious Diseases"/>
            <person name="Earl A."/>
            <person name="Manson A."/>
            <person name="Schwartman J."/>
            <person name="Gilmore M."/>
            <person name="Abouelleil A."/>
            <person name="Cao P."/>
            <person name="Chapman S."/>
            <person name="Cusick C."/>
            <person name="Shea T."/>
            <person name="Young S."/>
            <person name="Neafsey D."/>
            <person name="Nusbaum C."/>
            <person name="Birren B."/>
        </authorList>
    </citation>
    <scope>NUCLEOTIDE SEQUENCE [LARGE SCALE GENOMIC DNA]</scope>
    <source>
        <strain evidence="10 11">6B1_DIV0119</strain>
    </source>
</reference>
<evidence type="ECO:0000256" key="6">
    <source>
        <dbReference type="SAM" id="Phobius"/>
    </source>
</evidence>
<feature type="region of interest" description="Disordered" evidence="5">
    <location>
        <begin position="213"/>
        <end position="250"/>
    </location>
</feature>
<dbReference type="Gene3D" id="2.60.40.10">
    <property type="entry name" value="Immunoglobulins"/>
    <property type="match status" value="2"/>
</dbReference>
<sequence length="1631" mass="180780">MNTSFSRLKVKPPILIVIVLAIILGIIAKVVIVGGPLRAKEEAHLVEVINQDQTFMTKETQIYDDPATITIRSTENRLLALPASTDYAITTLNEEQEQTIPIYSTENFVQEEELARLGIGVKTTETTVSSTTASMVEPALPTIEQAVASDVIGVASEENSEQPTIYLRLVKDQPVTLVFREPTKDMSIVLTDVYSQQYQSLFQWLRPDDVTALEETSESHVEETSSSAEDSDYEAQTEQAETHDERNDTALPPFEETIADENILVVETKETDLTMEELLEEEFPAEDSIITPKLVAEEIDTSEETSSNPIVIKDAKLTMATGTDSFDSHDDPGYDSSPNNDIVRSNDQILYRLGFSIQTQLPNDYTNIRYRVVSTLPNATTLINDAPFINGEIANGTYIDTGIGDGTMYSEGIMESIISTSGQVFVPIVVNVSGAKNGTIMQPTFKLQLIDAININTGELETFNHTYTVEHLANLTAPPTIVSSAPSIAATLVRGEQTTYQIYDPNATNNDSVYNLGLVIELKNLDGRSIGDIRGSTYPEGPITFDLIQNVTGTLGNTQIPVDPSEYDSAQTRFYSVTDADRTTADWQATTEGSPYEATFDPTILAHPLPVPHGKTNELYFSEPYSDHKKIGVFNSGNVMIELGNYQESWEISNYKGIKNIYTYDTLGHTFSNKAFISIEFIFDWDHSRLQELMLTNNWSYYTLNLSIPTLTYDGVTTTNDAKVHFSSYMIPTGDISSGPNFVVLNPPDPITGKIHSWGNQDIGFNTWEFNVGKPTLMRGQKLHLGGWFVTQNVPGTATSDQIFQWNSNGFEYDISRQPYTQRYYPNESDYSYLTYGVRNNGNAMPDLTVPHIDTIVSNYTWYDTPQEAQEAGVISAVRFQYHINNEPTFLHWNGVPIRVIGQSGALDEEGDPYVHLSRAALRNDSGVVFKQSPAENNLTFFPATWAADGSNVTIPYDSSIPSAVTTPFLGTNAFIKNFGIETETLVSKPLYQSDEQIDVKVRGTFSGSEEVDYDSALNTILPKGINYLAGSSKDEHDNPLPDPIIIQHENGETTLRWVFPDSSITEGIEVNFTAISDSSQLAFNDMGLTHSLVIRSVGEMWISDTPEIIDTRAESARSSQDQFIQELVQQLTISKSVNKTSIETGNQEMNPLTEADADTSFTYSITSANSALQPAHDFRLMDILPYNGDSRGSSFNGTLEVLSVDIDTEGYTMYYTTEPVEDATNPNEIDLATWTEYTPGSTPDEEIKHATGFMITKPTVPIGESVTLSITVQPVDQLPGDQYRNTAHMNAQIDLPVHSQETITRVYGRELSGFVWLDEDRDGLYDDGEERLANIPVKLYRTSLTHPSEVADQLVEHNLKGTSFVDSNGNATLKTEANGHYSFNYLPEGTYIVEFQIGDQIERKEVAVTRPMVGEDPSINSKANQTTFRTNEYIAEPLANLPGMITTDDSIYHIPYLNLGLVSTLGEIYLYKLEAGTAVDDDQDDQPDINDENQLIGGNKLAGAEFSLHEKESGVILQTKTTDANGRIHFEEVPFGTYELVETNAPDGYELLKQPSEVTLDENNTIVHLFAEDELITELPFAGNSSIMQRVLIAAASLSLIGLIGLGTKYQLEEMNRKKTGGKKDEPKKR</sequence>
<feature type="transmembrane region" description="Helical" evidence="6">
    <location>
        <begin position="1588"/>
        <end position="1609"/>
    </location>
</feature>
<comment type="subcellular location">
    <subcellularLocation>
        <location evidence="1">Secreted</location>
    </subcellularLocation>
</comment>
<reference evidence="9 12" key="2">
    <citation type="submission" date="2019-07" db="EMBL/GenBank/DDBJ databases">
        <title>Whole genome shotgun sequence of Enterococcus mundtii NBRC 100490.</title>
        <authorList>
            <person name="Hosoyama A."/>
            <person name="Uohara A."/>
            <person name="Ohji S."/>
            <person name="Ichikawa N."/>
        </authorList>
    </citation>
    <scope>NUCLEOTIDE SEQUENCE [LARGE SCALE GENOMIC DNA]</scope>
    <source>
        <strain evidence="9 12">NBRC 100490</strain>
    </source>
</reference>
<evidence type="ECO:0000313" key="12">
    <source>
        <dbReference type="Proteomes" id="UP000321175"/>
    </source>
</evidence>
<accession>A0A242KX07</accession>
<feature type="domain" description="SpaA-like prealbumin fold" evidence="8">
    <location>
        <begin position="1499"/>
        <end position="1567"/>
    </location>
</feature>
<evidence type="ECO:0000256" key="1">
    <source>
        <dbReference type="ARBA" id="ARBA00004613"/>
    </source>
</evidence>
<gene>
    <name evidence="10" type="ORF">A5802_002628</name>
    <name evidence="9" type="ORF">EMU01_09150</name>
</gene>
<keyword evidence="4" id="KW-0732">Signal</keyword>
<feature type="transmembrane region" description="Helical" evidence="6">
    <location>
        <begin position="12"/>
        <end position="32"/>
    </location>
</feature>
<keyword evidence="6" id="KW-0812">Transmembrane</keyword>